<dbReference type="EMBL" id="CP046173">
    <property type="protein sequence ID" value="QIS22140.1"/>
    <property type="molecule type" value="Genomic_DNA"/>
</dbReference>
<dbReference type="PANTHER" id="PTHR43775">
    <property type="entry name" value="FATTY ACID SYNTHASE"/>
    <property type="match status" value="1"/>
</dbReference>
<feature type="region of interest" description="C-terminal hotdog fold" evidence="9">
    <location>
        <begin position="428"/>
        <end position="570"/>
    </location>
</feature>
<dbReference type="FunFam" id="1.10.1200.10:FF:000007">
    <property type="entry name" value="Probable polyketide synthase pks17"/>
    <property type="match status" value="2"/>
</dbReference>
<dbReference type="InterPro" id="IPR020806">
    <property type="entry name" value="PKS_PP-bd"/>
</dbReference>
<evidence type="ECO:0000259" key="11">
    <source>
        <dbReference type="PROSITE" id="PS52004"/>
    </source>
</evidence>
<keyword evidence="2" id="KW-0596">Phosphopantetheine</keyword>
<feature type="region of interest" description="N-terminal hotdog fold" evidence="9">
    <location>
        <begin position="2073"/>
        <end position="2197"/>
    </location>
</feature>
<dbReference type="Gene3D" id="1.10.1200.10">
    <property type="entry name" value="ACP-like"/>
    <property type="match status" value="2"/>
</dbReference>
<dbReference type="InterPro" id="IPR055123">
    <property type="entry name" value="SpnB-like_Rossmann"/>
</dbReference>
<dbReference type="InterPro" id="IPR018201">
    <property type="entry name" value="Ketoacyl_synth_AS"/>
</dbReference>
<dbReference type="PROSITE" id="PS00606">
    <property type="entry name" value="KS3_1"/>
    <property type="match status" value="1"/>
</dbReference>
<dbReference type="InterPro" id="IPR013968">
    <property type="entry name" value="PKS_KR"/>
</dbReference>
<dbReference type="Gene3D" id="3.40.366.10">
    <property type="entry name" value="Malonyl-Coenzyme A Acyl Carrier Protein, domain 2"/>
    <property type="match status" value="2"/>
</dbReference>
<dbReference type="InterPro" id="IPR016039">
    <property type="entry name" value="Thiolase-like"/>
</dbReference>
<dbReference type="InterPro" id="IPR009081">
    <property type="entry name" value="PP-bd_ACP"/>
</dbReference>
<dbReference type="InterPro" id="IPR049900">
    <property type="entry name" value="PKS_mFAS_DH"/>
</dbReference>
<feature type="active site" description="Proton donor; for dehydratase activity" evidence="9">
    <location>
        <position position="2270"/>
    </location>
</feature>
<dbReference type="InterPro" id="IPR057326">
    <property type="entry name" value="KR_dom"/>
</dbReference>
<organism evidence="13 14">
    <name type="scientific">Nocardia terpenica</name>
    <dbReference type="NCBI Taxonomy" id="455432"/>
    <lineage>
        <taxon>Bacteria</taxon>
        <taxon>Bacillati</taxon>
        <taxon>Actinomycetota</taxon>
        <taxon>Actinomycetes</taxon>
        <taxon>Mycobacteriales</taxon>
        <taxon>Nocardiaceae</taxon>
        <taxon>Nocardia</taxon>
    </lineage>
</organism>
<dbReference type="InterPro" id="IPR032821">
    <property type="entry name" value="PKS_assoc"/>
</dbReference>
<dbReference type="Gene3D" id="3.40.47.10">
    <property type="match status" value="1"/>
</dbReference>
<dbReference type="FunFam" id="3.40.47.10:FF:000019">
    <property type="entry name" value="Polyketide synthase type I"/>
    <property type="match status" value="1"/>
</dbReference>
<dbReference type="GO" id="GO:0031177">
    <property type="term" value="F:phosphopantetheine binding"/>
    <property type="evidence" value="ECO:0007669"/>
    <property type="project" value="InterPro"/>
</dbReference>
<keyword evidence="8" id="KW-0012">Acyltransferase</keyword>
<dbReference type="Gene3D" id="3.40.50.720">
    <property type="entry name" value="NAD(P)-binding Rossmann-like Domain"/>
    <property type="match status" value="2"/>
</dbReference>
<dbReference type="PROSITE" id="PS50075">
    <property type="entry name" value="CARRIER"/>
    <property type="match status" value="2"/>
</dbReference>
<dbReference type="SUPFAM" id="SSF53901">
    <property type="entry name" value="Thiolase-like"/>
    <property type="match status" value="1"/>
</dbReference>
<dbReference type="Pfam" id="PF21089">
    <property type="entry name" value="PKS_DH_N"/>
    <property type="match status" value="2"/>
</dbReference>
<evidence type="ECO:0000313" key="14">
    <source>
        <dbReference type="Proteomes" id="UP000500953"/>
    </source>
</evidence>
<dbReference type="InterPro" id="IPR020841">
    <property type="entry name" value="PKS_Beta-ketoAc_synthase_dom"/>
</dbReference>
<dbReference type="CDD" id="cd00833">
    <property type="entry name" value="PKS"/>
    <property type="match status" value="1"/>
</dbReference>
<evidence type="ECO:0000256" key="9">
    <source>
        <dbReference type="PROSITE-ProRule" id="PRU01363"/>
    </source>
</evidence>
<dbReference type="PROSITE" id="PS52004">
    <property type="entry name" value="KS3_2"/>
    <property type="match status" value="1"/>
</dbReference>
<dbReference type="Pfam" id="PF00550">
    <property type="entry name" value="PP-binding"/>
    <property type="match status" value="2"/>
</dbReference>
<dbReference type="InterPro" id="IPR049551">
    <property type="entry name" value="PKS_DH_C"/>
</dbReference>
<dbReference type="PANTHER" id="PTHR43775:SF51">
    <property type="entry name" value="INACTIVE PHENOLPHTHIOCEROL SYNTHESIS POLYKETIDE SYNTHASE TYPE I PKS1-RELATED"/>
    <property type="match status" value="1"/>
</dbReference>
<dbReference type="Pfam" id="PF08659">
    <property type="entry name" value="KR"/>
    <property type="match status" value="2"/>
</dbReference>
<feature type="region of interest" description="C-terminal hotdog fold" evidence="9">
    <location>
        <begin position="2209"/>
        <end position="2344"/>
    </location>
</feature>
<dbReference type="InterPro" id="IPR016036">
    <property type="entry name" value="Malonyl_transacylase_ACP-bd"/>
</dbReference>
<dbReference type="SMART" id="SM00822">
    <property type="entry name" value="PKS_KR"/>
    <property type="match status" value="2"/>
</dbReference>
<dbReference type="FunFam" id="3.40.366.10:FF:000002">
    <property type="entry name" value="Probable polyketide synthase 2"/>
    <property type="match status" value="1"/>
</dbReference>
<feature type="active site" description="Proton acceptor; for dehydratase activity" evidence="9">
    <location>
        <position position="325"/>
    </location>
</feature>
<feature type="domain" description="Ketosynthase family 3 (KS3)" evidence="11">
    <location>
        <begin position="1157"/>
        <end position="1583"/>
    </location>
</feature>
<dbReference type="SUPFAM" id="SSF52151">
    <property type="entry name" value="FabD/lysophospholipase-like"/>
    <property type="match status" value="2"/>
</dbReference>
<dbReference type="PROSITE" id="PS00012">
    <property type="entry name" value="PHOSPHOPANTETHEINE"/>
    <property type="match status" value="1"/>
</dbReference>
<dbReference type="SMART" id="SM00825">
    <property type="entry name" value="PKS_KS"/>
    <property type="match status" value="1"/>
</dbReference>
<evidence type="ECO:0000256" key="6">
    <source>
        <dbReference type="ARBA" id="ARBA00023098"/>
    </source>
</evidence>
<keyword evidence="3" id="KW-0597">Phosphoprotein</keyword>
<dbReference type="InterPro" id="IPR016035">
    <property type="entry name" value="Acyl_Trfase/lysoPLipase"/>
</dbReference>
<dbReference type="InterPro" id="IPR042104">
    <property type="entry name" value="PKS_dehydratase_sf"/>
</dbReference>
<dbReference type="InterPro" id="IPR001227">
    <property type="entry name" value="Ac_transferase_dom_sf"/>
</dbReference>
<evidence type="ECO:0000256" key="5">
    <source>
        <dbReference type="ARBA" id="ARBA00022832"/>
    </source>
</evidence>
<dbReference type="CDD" id="cd08956">
    <property type="entry name" value="KR_3_FAS_SDR_x"/>
    <property type="match status" value="2"/>
</dbReference>
<evidence type="ECO:0000256" key="8">
    <source>
        <dbReference type="ARBA" id="ARBA00023315"/>
    </source>
</evidence>
<feature type="active site" description="Proton acceptor; for dehydratase activity" evidence="9">
    <location>
        <position position="2105"/>
    </location>
</feature>
<dbReference type="InterPro" id="IPR050091">
    <property type="entry name" value="PKS_NRPS_Biosynth_Enz"/>
</dbReference>
<dbReference type="InterPro" id="IPR014043">
    <property type="entry name" value="Acyl_transferase_dom"/>
</dbReference>
<dbReference type="SMART" id="SM01294">
    <property type="entry name" value="PKS_PP_betabranch"/>
    <property type="match status" value="2"/>
</dbReference>
<evidence type="ECO:0000256" key="3">
    <source>
        <dbReference type="ARBA" id="ARBA00022553"/>
    </source>
</evidence>
<dbReference type="Pfam" id="PF00698">
    <property type="entry name" value="Acyl_transf_1"/>
    <property type="match status" value="2"/>
</dbReference>
<keyword evidence="4" id="KW-0808">Transferase</keyword>
<keyword evidence="7" id="KW-0511">Multifunctional enzyme</keyword>
<evidence type="ECO:0000256" key="2">
    <source>
        <dbReference type="ARBA" id="ARBA00022450"/>
    </source>
</evidence>
<dbReference type="InterPro" id="IPR020807">
    <property type="entry name" value="PKS_DH"/>
</dbReference>
<feature type="domain" description="Carrier" evidence="10">
    <location>
        <begin position="1063"/>
        <end position="1138"/>
    </location>
</feature>
<evidence type="ECO:0000256" key="1">
    <source>
        <dbReference type="ARBA" id="ARBA00005189"/>
    </source>
</evidence>
<evidence type="ECO:0000259" key="12">
    <source>
        <dbReference type="PROSITE" id="PS52019"/>
    </source>
</evidence>
<gene>
    <name evidence="13" type="ORF">F6W96_31150</name>
</gene>
<feature type="domain" description="PKS/mFAS DH" evidence="12">
    <location>
        <begin position="2073"/>
        <end position="2344"/>
    </location>
</feature>
<dbReference type="InterPro" id="IPR014030">
    <property type="entry name" value="Ketoacyl_synth_N"/>
</dbReference>
<dbReference type="Pfam" id="PF14765">
    <property type="entry name" value="PS-DH"/>
    <property type="match status" value="2"/>
</dbReference>
<proteinExistence type="predicted"/>
<feature type="region of interest" description="N-terminal hotdog fold" evidence="9">
    <location>
        <begin position="293"/>
        <end position="416"/>
    </location>
</feature>
<dbReference type="Pfam" id="PF02801">
    <property type="entry name" value="Ketoacyl-synt_C"/>
    <property type="match status" value="1"/>
</dbReference>
<dbReference type="GO" id="GO:0006633">
    <property type="term" value="P:fatty acid biosynthetic process"/>
    <property type="evidence" value="ECO:0007669"/>
    <property type="project" value="InterPro"/>
</dbReference>
<dbReference type="PROSITE" id="PS52019">
    <property type="entry name" value="PKS_MFAS_DH"/>
    <property type="match status" value="2"/>
</dbReference>
<evidence type="ECO:0000256" key="4">
    <source>
        <dbReference type="ARBA" id="ARBA00022679"/>
    </source>
</evidence>
<feature type="domain" description="PKS/mFAS DH" evidence="12">
    <location>
        <begin position="293"/>
        <end position="570"/>
    </location>
</feature>
<dbReference type="SUPFAM" id="SSF47336">
    <property type="entry name" value="ACP-like"/>
    <property type="match status" value="2"/>
</dbReference>
<dbReference type="Gene3D" id="3.30.70.3290">
    <property type="match status" value="1"/>
</dbReference>
<accession>A0A6G9Z9Q1</accession>
<feature type="active site" description="Proton donor; for dehydratase activity" evidence="9">
    <location>
        <position position="489"/>
    </location>
</feature>
<dbReference type="InterPro" id="IPR036291">
    <property type="entry name" value="NAD(P)-bd_dom_sf"/>
</dbReference>
<dbReference type="GO" id="GO:0004312">
    <property type="term" value="F:fatty acid synthase activity"/>
    <property type="evidence" value="ECO:0007669"/>
    <property type="project" value="TreeGrafter"/>
</dbReference>
<dbReference type="InterPro" id="IPR049552">
    <property type="entry name" value="PKS_DH_N"/>
</dbReference>
<dbReference type="Gene3D" id="3.10.129.110">
    <property type="entry name" value="Polyketide synthase dehydratase"/>
    <property type="match status" value="2"/>
</dbReference>
<reference evidence="13 14" key="1">
    <citation type="journal article" date="2019" name="ACS Chem. Biol.">
        <title>Identification and Mobilization of a Cryptic Antibiotic Biosynthesis Gene Locus from a Human-Pathogenic Nocardia Isolate.</title>
        <authorList>
            <person name="Herisse M."/>
            <person name="Ishida K."/>
            <person name="Porter J.L."/>
            <person name="Howden B."/>
            <person name="Hertweck C."/>
            <person name="Stinear T.P."/>
            <person name="Pidot S.J."/>
        </authorList>
    </citation>
    <scope>NUCLEOTIDE SEQUENCE [LARGE SCALE GENOMIC DNA]</scope>
    <source>
        <strain evidence="13 14">AUSMDU00012715</strain>
    </source>
</reference>
<sequence>MALAGVRIDAVVGHSQGEIAAACVAGGLSLADGARVVALRSKALAALAGHGGMVSLSMPLPQVETLLEEWGGLLSVAAVNGPRSVVVCGEPEPLDELLARCAREDTRARRVPVDYASHSSQVEAIRIRLVEALSGVLPREGEIPFLSTVTGTWLDTSALNADYWYRNLREPVRFEAAVRKLLEEGHGTVVEVSPHPVLVASIQEILDEFERHTDAVVVGSTRRDQGGFDRFLLSATDAHVRGLSVDWARVFAGTGARRVSLPTYAFQRRRYWLDSAGTTAGDLSLLGQSPAEHPLLGAAVPLADSGGMLFTGRLSIDVHPWLRDHAVSGTVLLPGTALVELAIRAGDQVGCPHLEELTLQAPLVLSERGAVQFQLSVGEPNDGVRPVAVYSRPAAETTALWTCHATGLIASREADPGFEFTQWPPEGATPVEVDHLYESLVERGYEYGPAFQGVRRAWRRSGEIFAEIAPPEETLGDPAAFGLHPALLDAAFHAAGVRQEQRVMSSTGEVPLPFAWRGVSLYATGASALRVRLTMSGEDTLTLQAADAAGGPVVSVDSLLTRTISAHQLGVTVDSNDLLRLEWAKLSSVSGAGPLRWAVVGADPVLLGLTVGPNGAETLPTAFDDISGLTQAIAAGAPAPDLVLMPLTDLPSAECASGETVTAVHTATHRILALLKSWLADDRLAASRLVLLTAGAISTDGADVLDLPGATAWGLVRSAQSEHPDRLVLIDVDDTEHLGPVLAAAVSAGEPQLAVRDGQLWSARLVRVDAAAAADVSPQWDTQKSVLVTGGTGFLGAAVARWLVGEHGMRHLVLTSRRGSDAAGAAELRAELTALGASVEIVACDVADRYAVAELVARIDPKHPLTAVVHVAGVLDDGVISSLTQERVDTVMRPKVDAAWNLHELTKHLDLSAFVLFSSAAGVMGAPGQGNYAAANTFLDALARHRRAHGLPAQSLAWGLWEQTSEMTAGLRQTDRSRLGRLGVRPMSTLDGLTLLDTSMAIADEAVLVPLRLDLRNQDAAVPPLLQRLVPAATRRRAARSGTAGAGGLAERLSAREAAERHQELLALVRAEAATVLGHDSPDAVDTDRPFREFGFDSLTAVELRNRLSAVTGLRLPATLVFDYPTPAAIARLLDTEIGGTAAGAELSAQPTTTVSDEPIAVVAMSCRFPGGVTSPEELWRLVIAGKDVISGFPTDRGWDLDDLYSPDPDQPESCYVRAGGFLHDVAEFDAGFFGISPREAAAMDPQQRLLLETSWEIFERADIDPTSMKGSETGVFTGLMGQDYTTRSVSRPEDFQGYLGTGSATSVASGRLAYVYGLEGPAVTVDTACSSSLVAVHLAVQALHRRECGMALAGGVTVMSTPTTFVEFSRQRGLAPDGRCKPFADQADGTALAEGIGLLLLERLSDAQQNNHPVLAVIRGSAINQDGASNGLTAPNGPSQQRVIRQALANAGVSAADIDVVEAHGTGTTLGDPVEAQALIATYGRDRSPEYPLWLGSIKSNLGHTQAAAGVAGIIKMVMAMQNGVAPPTLHVDSPSAHVDWSAGAVELLAEVREWPATDRPRRAGVSSFGISGTNAHVILEQAPCEATRDEADKPAPADDIGAQTLPRDNAVSTLPLLVSAHSAEALRAQAIRLREYMESHHDLAPDDLAYSLATTRAVLEHRAVVVGGDRDELLRGIGALGQDHIVAGVLRGTRRRSGRLTFLFPGQGSQRVGMARGLYTRWPTFAEAVDAVCTCADRILDRPLLEVLFAAENSPEACLLDETAFTQVALFAIEVGLFRLLGSWGIRPDFLIGHSVGELAAAHVADVLSLEDAVTLVAARGRLMQELPTGGAMVAVQASEAEVAPLLEGHEQKVSIAAVNGPQSVVLSGVESVVAAIADQLRAEGRKTKQLRVRHAFHSPLVEPMIADFARVAESLSFAQPSIPIVSNLTGEVVTAEEICTSDYWVRHVRQAVRFVDGVRALTERGASRFLELGTDGVLTAMTEACLPDNSEALVLPLLRSGWDDTHAVLTAVARLHVDGNPVDWAAFFAGSDCRRVELPTYPFQRERHWIDQVSRKAEVDMGTEPAAGGHPLLGAVVPLPESDIFVLTGRLSLDIAPWLADHVVLGEVVVPGATLVDLALWAGAQVDCEGLAELTLEAPLMLPEHDELQMQLRVEAPDAMGYRTVRMYSRSVSGGTEQWARHASGTLSSSHQAPTLNFVSWPPQGTEMIDLDDRYDRIAESGVYYGPTFRGLRAVWRCDDEIFAEVDLPAPAAGEAGAYGIHPALLDTALHAFGEPSRSAVRLPFSWNGVSLHATGATRLRVRLARIGPDAFTLEAVDPSGVPVISVESLTLRTLEQLSPNDAVLPRDSLFRTEWVPLAGDGERHGATSFLSLGHDDQPYRDLAQLSAAVAAGAEVTPNVVVAHCPVDVDADPAGASHMAARWALELLQSWLAEERWAATTLVVALRDAMSAPPVVQLAQATVSGLVRSAQAEHPGRIVLVDLDGPGVDFNLLGRALTSSEPEIAFRQGRSSMRRLVRVGQTRKAAPAGEVEPVRLHFGPDETVLISGGTGTLGRLLARHLVTAYGLRHVVLVGRTGAETPEIARLRADLAPLGAEPQVAACDIADGRAVSDLIAEVAKERRLAGIVHAAGLIDDAVVSTLDSDRLSRVLRPKVDGAWHLHRLTKHLDLRMFVLFSSIAATMGGGGQGNYAAANAFLDALAEWRRTNGLPAVSLGWGLWAQTSGMTDQLGERDRERMRRAAVAPLAATTALALFDAALYTEHAVLVPAKLDLAALRGSMRPVPTLMQSLVRAPEKTTTTNRIDVVPLEQRLAALSPAERHGVMLDLVRAGTSLTLGKGTAEAVDPEQTFIDLGFDSLAAVELRNYLRESTGLSLTATLVFDHPTPVALADHLLRLALLGEQTPAEKALQELERLEMTVETLDFEDPGRDSLVQRLYRILGRLEPIPADQDAEETALGLATADEVVRYIDQEFGDLTN</sequence>
<dbReference type="Pfam" id="PF16197">
    <property type="entry name" value="KAsynt_C_assoc"/>
    <property type="match status" value="1"/>
</dbReference>
<keyword evidence="5" id="KW-0276">Fatty acid metabolism</keyword>
<comment type="pathway">
    <text evidence="1">Lipid metabolism.</text>
</comment>
<dbReference type="Pfam" id="PF22953">
    <property type="entry name" value="SpnB_Rossmann"/>
    <property type="match status" value="2"/>
</dbReference>
<dbReference type="SMART" id="SM00823">
    <property type="entry name" value="PKS_PP"/>
    <property type="match status" value="2"/>
</dbReference>
<dbReference type="InterPro" id="IPR006162">
    <property type="entry name" value="Ppantetheine_attach_site"/>
</dbReference>
<keyword evidence="6" id="KW-0443">Lipid metabolism</keyword>
<dbReference type="SUPFAM" id="SSF55048">
    <property type="entry name" value="Probable ACP-binding domain of malonyl-CoA ACP transacylase"/>
    <property type="match status" value="2"/>
</dbReference>
<dbReference type="InterPro" id="IPR036736">
    <property type="entry name" value="ACP-like_sf"/>
</dbReference>
<evidence type="ECO:0000256" key="7">
    <source>
        <dbReference type="ARBA" id="ARBA00023268"/>
    </source>
</evidence>
<dbReference type="InterPro" id="IPR014031">
    <property type="entry name" value="Ketoacyl_synth_C"/>
</dbReference>
<evidence type="ECO:0000313" key="13">
    <source>
        <dbReference type="EMBL" id="QIS22140.1"/>
    </source>
</evidence>
<protein>
    <submittedName>
        <fullName evidence="13">SDR family NAD(P)-dependent oxidoreductase</fullName>
    </submittedName>
</protein>
<dbReference type="SMART" id="SM00827">
    <property type="entry name" value="PKS_AT"/>
    <property type="match status" value="2"/>
</dbReference>
<dbReference type="SUPFAM" id="SSF51735">
    <property type="entry name" value="NAD(P)-binding Rossmann-fold domains"/>
    <property type="match status" value="4"/>
</dbReference>
<evidence type="ECO:0000259" key="10">
    <source>
        <dbReference type="PROSITE" id="PS50075"/>
    </source>
</evidence>
<feature type="domain" description="Carrier" evidence="10">
    <location>
        <begin position="2824"/>
        <end position="2899"/>
    </location>
</feature>
<dbReference type="SMART" id="SM00826">
    <property type="entry name" value="PKS_DH"/>
    <property type="match status" value="2"/>
</dbReference>
<dbReference type="Pfam" id="PF00109">
    <property type="entry name" value="ketoacyl-synt"/>
    <property type="match status" value="1"/>
</dbReference>
<dbReference type="GO" id="GO:0004315">
    <property type="term" value="F:3-oxoacyl-[acyl-carrier-protein] synthase activity"/>
    <property type="evidence" value="ECO:0007669"/>
    <property type="project" value="InterPro"/>
</dbReference>
<name>A0A6G9Z9Q1_9NOCA</name>
<dbReference type="Proteomes" id="UP000500953">
    <property type="component" value="Chromosome"/>
</dbReference>